<accession>A0A8J2Z6X9</accession>
<keyword evidence="2" id="KW-1185">Reference proteome</keyword>
<proteinExistence type="predicted"/>
<protein>
    <submittedName>
        <fullName evidence="1">Uncharacterized protein</fullName>
    </submittedName>
</protein>
<sequence>MLGFTIAYYANNRTSNRWFLDGECAPLTKISNLLGYSSVSQFKLGISQYGVALVLSKGLNKLRESSNG</sequence>
<dbReference type="AlphaFoldDB" id="A0A8J2Z6X9"/>
<gene>
    <name evidence="1" type="ORF">GCM10010995_28080</name>
</gene>
<evidence type="ECO:0000313" key="1">
    <source>
        <dbReference type="EMBL" id="GGG08887.1"/>
    </source>
</evidence>
<comment type="caution">
    <text evidence="1">The sequence shown here is derived from an EMBL/GenBank/DDBJ whole genome shotgun (WGS) entry which is preliminary data.</text>
</comment>
<reference evidence="1" key="2">
    <citation type="submission" date="2020-09" db="EMBL/GenBank/DDBJ databases">
        <authorList>
            <person name="Sun Q."/>
            <person name="Zhou Y."/>
        </authorList>
    </citation>
    <scope>NUCLEOTIDE SEQUENCE</scope>
    <source>
        <strain evidence="1">CGMCC 1.15758</strain>
    </source>
</reference>
<reference evidence="1" key="1">
    <citation type="journal article" date="2014" name="Int. J. Syst. Evol. Microbiol.">
        <title>Complete genome sequence of Corynebacterium casei LMG S-19264T (=DSM 44701T), isolated from a smear-ripened cheese.</title>
        <authorList>
            <consortium name="US DOE Joint Genome Institute (JGI-PGF)"/>
            <person name="Walter F."/>
            <person name="Albersmeier A."/>
            <person name="Kalinowski J."/>
            <person name="Ruckert C."/>
        </authorList>
    </citation>
    <scope>NUCLEOTIDE SEQUENCE</scope>
    <source>
        <strain evidence="1">CGMCC 1.15758</strain>
    </source>
</reference>
<dbReference type="Proteomes" id="UP000636949">
    <property type="component" value="Unassembled WGS sequence"/>
</dbReference>
<dbReference type="EMBL" id="BMJS01000082">
    <property type="protein sequence ID" value="GGG08887.1"/>
    <property type="molecule type" value="Genomic_DNA"/>
</dbReference>
<evidence type="ECO:0000313" key="2">
    <source>
        <dbReference type="Proteomes" id="UP000636949"/>
    </source>
</evidence>
<name>A0A8J2Z6X9_9GAMM</name>
<organism evidence="1 2">
    <name type="scientific">Cysteiniphilum litorale</name>
    <dbReference type="NCBI Taxonomy" id="2056700"/>
    <lineage>
        <taxon>Bacteria</taxon>
        <taxon>Pseudomonadati</taxon>
        <taxon>Pseudomonadota</taxon>
        <taxon>Gammaproteobacteria</taxon>
        <taxon>Thiotrichales</taxon>
        <taxon>Fastidiosibacteraceae</taxon>
        <taxon>Cysteiniphilum</taxon>
    </lineage>
</organism>